<dbReference type="EMBL" id="LR026987">
    <property type="protein sequence ID" value="VCU41083.1"/>
    <property type="molecule type" value="Genomic_DNA"/>
</dbReference>
<gene>
    <name evidence="1" type="ORF">BGT96224V316_LOCUS2329</name>
</gene>
<dbReference type="Proteomes" id="UP000324639">
    <property type="component" value="Chromosome Bgt_-04"/>
</dbReference>
<accession>A0A9X9LBN3</accession>
<evidence type="ECO:0000313" key="2">
    <source>
        <dbReference type="Proteomes" id="UP000324639"/>
    </source>
</evidence>
<sequence>MDIDGMLERVRRYVNENLAYEIILGDLRIRVYAIVYDARRRSTQFGLTNLDQDTKLFAASISNIYKALQVKINRRLKNLRLFCHQGFAITHST</sequence>
<proteinExistence type="predicted"/>
<keyword evidence="2" id="KW-1185">Reference proteome</keyword>
<organism evidence="1 2">
    <name type="scientific">Blumeria graminis f. sp. tritici</name>
    <dbReference type="NCBI Taxonomy" id="62690"/>
    <lineage>
        <taxon>Eukaryota</taxon>
        <taxon>Fungi</taxon>
        <taxon>Dikarya</taxon>
        <taxon>Ascomycota</taxon>
        <taxon>Pezizomycotina</taxon>
        <taxon>Leotiomycetes</taxon>
        <taxon>Erysiphales</taxon>
        <taxon>Erysiphaceae</taxon>
        <taxon>Blumeria</taxon>
    </lineage>
</organism>
<reference evidence="1 2" key="1">
    <citation type="submission" date="2018-08" db="EMBL/GenBank/DDBJ databases">
        <authorList>
            <person name="Muller C M."/>
        </authorList>
    </citation>
    <scope>NUCLEOTIDE SEQUENCE [LARGE SCALE GENOMIC DNA]</scope>
</reference>
<protein>
    <submittedName>
        <fullName evidence="1">Bgt-20351</fullName>
    </submittedName>
</protein>
<dbReference type="AlphaFoldDB" id="A0A9X9LBN3"/>
<name>A0A9X9LBN3_BLUGR</name>
<evidence type="ECO:0000313" key="1">
    <source>
        <dbReference type="EMBL" id="VCU41083.1"/>
    </source>
</evidence>